<dbReference type="Gramene" id="OIW11243">
    <property type="protein sequence ID" value="OIW11243"/>
    <property type="gene ID" value="TanjilG_28334"/>
</dbReference>
<dbReference type="InterPro" id="IPR036047">
    <property type="entry name" value="F-box-like_dom_sf"/>
</dbReference>
<sequence>MASTVEESTDLLNEILVRLPLKSLLRFKCVSKRWLSHISTSYFTRSHTLHHYTPFPSHIVHNYIPNDTYNSSFLTMPCSTENTDPSNPFTADFNFLNVPLQQHTYIEQSCNGILLIQGSDEPNSYYVCNPVTKQFLALDLSPPTYPNHTGQEVFLSFDPLRSPHYKLIAIRYKRDSLSSPLHGILGPNNNTYFTFEISIYSSKTACWSGFGVSIPAEENTLHEYGIYCNGAVYWCNKSEKCLYFDVEKLCFKSFPMPQRGQIEDEQVSYIGHSGGHLHIIIEQSNILLFDIFELQEDSSSWLLKFHVDLQGLFDNSLGLFEESFDILCLFCQEKEEDLVLVLVTGYQIILYNILDRTYKRLIDFNPSLSRFVRALADSGCAFEFSKNLSWDGDSSYRLASTESFDPSRLHYLDS</sequence>
<organism evidence="3 4">
    <name type="scientific">Lupinus angustifolius</name>
    <name type="common">Narrow-leaved blue lupine</name>
    <dbReference type="NCBI Taxonomy" id="3871"/>
    <lineage>
        <taxon>Eukaryota</taxon>
        <taxon>Viridiplantae</taxon>
        <taxon>Streptophyta</taxon>
        <taxon>Embryophyta</taxon>
        <taxon>Tracheophyta</taxon>
        <taxon>Spermatophyta</taxon>
        <taxon>Magnoliopsida</taxon>
        <taxon>eudicotyledons</taxon>
        <taxon>Gunneridae</taxon>
        <taxon>Pentapetalae</taxon>
        <taxon>rosids</taxon>
        <taxon>fabids</taxon>
        <taxon>Fabales</taxon>
        <taxon>Fabaceae</taxon>
        <taxon>Papilionoideae</taxon>
        <taxon>50 kb inversion clade</taxon>
        <taxon>genistoids sensu lato</taxon>
        <taxon>core genistoids</taxon>
        <taxon>Genisteae</taxon>
        <taxon>Lupinus</taxon>
    </lineage>
</organism>
<feature type="domain" description="F-box associated beta-propeller type 1" evidence="2">
    <location>
        <begin position="71"/>
        <end position="342"/>
    </location>
</feature>
<dbReference type="InterPro" id="IPR055290">
    <property type="entry name" value="At3g26010-like"/>
</dbReference>
<evidence type="ECO:0000313" key="3">
    <source>
        <dbReference type="EMBL" id="OIW11243.1"/>
    </source>
</evidence>
<dbReference type="STRING" id="3871.A0A4P1RI95"/>
<dbReference type="InterPro" id="IPR006527">
    <property type="entry name" value="F-box-assoc_dom_typ1"/>
</dbReference>
<accession>A0A4P1RI95</accession>
<feature type="domain" description="F-box" evidence="1">
    <location>
        <begin position="10"/>
        <end position="45"/>
    </location>
</feature>
<dbReference type="InterPro" id="IPR001810">
    <property type="entry name" value="F-box_dom"/>
</dbReference>
<evidence type="ECO:0000313" key="4">
    <source>
        <dbReference type="Proteomes" id="UP000188354"/>
    </source>
</evidence>
<name>A0A4P1RI95_LUPAN</name>
<evidence type="ECO:0000259" key="1">
    <source>
        <dbReference type="Pfam" id="PF00646"/>
    </source>
</evidence>
<dbReference type="AlphaFoldDB" id="A0A4P1RI95"/>
<dbReference type="PANTHER" id="PTHR35546">
    <property type="entry name" value="F-BOX PROTEIN INTERACTION DOMAIN PROTEIN-RELATED"/>
    <property type="match status" value="1"/>
</dbReference>
<dbReference type="Pfam" id="PF07734">
    <property type="entry name" value="FBA_1"/>
    <property type="match status" value="1"/>
</dbReference>
<dbReference type="CDD" id="cd22157">
    <property type="entry name" value="F-box_AtFBW1-like"/>
    <property type="match status" value="1"/>
</dbReference>
<dbReference type="InterPro" id="IPR017451">
    <property type="entry name" value="F-box-assoc_interact_dom"/>
</dbReference>
<gene>
    <name evidence="3" type="ORF">TanjilG_28334</name>
</gene>
<reference evidence="3 4" key="1">
    <citation type="journal article" date="2017" name="Plant Biotechnol. J.">
        <title>A comprehensive draft genome sequence for lupin (Lupinus angustifolius), an emerging health food: insights into plant-microbe interactions and legume evolution.</title>
        <authorList>
            <person name="Hane J.K."/>
            <person name="Ming Y."/>
            <person name="Kamphuis L.G."/>
            <person name="Nelson M.N."/>
            <person name="Garg G."/>
            <person name="Atkins C.A."/>
            <person name="Bayer P.E."/>
            <person name="Bravo A."/>
            <person name="Bringans S."/>
            <person name="Cannon S."/>
            <person name="Edwards D."/>
            <person name="Foley R."/>
            <person name="Gao L.L."/>
            <person name="Harrison M.J."/>
            <person name="Huang W."/>
            <person name="Hurgobin B."/>
            <person name="Li S."/>
            <person name="Liu C.W."/>
            <person name="McGrath A."/>
            <person name="Morahan G."/>
            <person name="Murray J."/>
            <person name="Weller J."/>
            <person name="Jian J."/>
            <person name="Singh K.B."/>
        </authorList>
    </citation>
    <scope>NUCLEOTIDE SEQUENCE [LARGE SCALE GENOMIC DNA]</scope>
    <source>
        <strain evidence="4">cv. Tanjil</strain>
        <tissue evidence="3">Whole plant</tissue>
    </source>
</reference>
<dbReference type="Proteomes" id="UP000188354">
    <property type="component" value="Chromosome LG05"/>
</dbReference>
<dbReference type="NCBIfam" id="TIGR01640">
    <property type="entry name" value="F_box_assoc_1"/>
    <property type="match status" value="1"/>
</dbReference>
<dbReference type="PANTHER" id="PTHR35546:SF134">
    <property type="entry name" value="F-BOX ASSOCIATED DOMAIN-CONTAINING PROTEIN"/>
    <property type="match status" value="1"/>
</dbReference>
<evidence type="ECO:0000259" key="2">
    <source>
        <dbReference type="Pfam" id="PF07734"/>
    </source>
</evidence>
<dbReference type="Pfam" id="PF00646">
    <property type="entry name" value="F-box"/>
    <property type="match status" value="1"/>
</dbReference>
<keyword evidence="4" id="KW-1185">Reference proteome</keyword>
<proteinExistence type="predicted"/>
<protein>
    <submittedName>
        <fullName evidence="3">Uncharacterized protein</fullName>
    </submittedName>
</protein>
<dbReference type="EMBL" id="CM007365">
    <property type="protein sequence ID" value="OIW11243.1"/>
    <property type="molecule type" value="Genomic_DNA"/>
</dbReference>
<dbReference type="SUPFAM" id="SSF81383">
    <property type="entry name" value="F-box domain"/>
    <property type="match status" value="1"/>
</dbReference>